<feature type="domain" description="Mur ligase central" evidence="2">
    <location>
        <begin position="113"/>
        <end position="288"/>
    </location>
</feature>
<evidence type="ECO:0000313" key="3">
    <source>
        <dbReference type="EMBL" id="KOF01654.1"/>
    </source>
</evidence>
<keyword evidence="4" id="KW-1185">Reference proteome</keyword>
<proteinExistence type="predicted"/>
<dbReference type="OrthoDB" id="9804126at2"/>
<reference evidence="4" key="1">
    <citation type="submission" date="2014-11" db="EMBL/GenBank/DDBJ databases">
        <title>Genome sequencing of Roseivirga sp. D-25.</title>
        <authorList>
            <person name="Selvaratnam C."/>
            <person name="Thevarajoo S."/>
            <person name="Goh K.M."/>
            <person name="Eee R."/>
            <person name="Chan K.-G."/>
            <person name="Chong C.S."/>
        </authorList>
    </citation>
    <scope>NUCLEOTIDE SEQUENCE [LARGE SCALE GENOMIC DNA]</scope>
    <source>
        <strain evidence="4">D-25</strain>
    </source>
</reference>
<dbReference type="SUPFAM" id="SSF51984">
    <property type="entry name" value="MurCD N-terminal domain"/>
    <property type="match status" value="1"/>
</dbReference>
<dbReference type="RefSeq" id="WP_053224812.1">
    <property type="nucleotide sequence ID" value="NZ_JSVA01000019.1"/>
</dbReference>
<comment type="caution">
    <text evidence="3">The sequence shown here is derived from an EMBL/GenBank/DDBJ whole genome shotgun (WGS) entry which is preliminary data.</text>
</comment>
<dbReference type="Pfam" id="PF08245">
    <property type="entry name" value="Mur_ligase_M"/>
    <property type="match status" value="1"/>
</dbReference>
<organism evidence="3 4">
    <name type="scientific">Roseivirga seohaensis subsp. aquiponti</name>
    <dbReference type="NCBI Taxonomy" id="1566026"/>
    <lineage>
        <taxon>Bacteria</taxon>
        <taxon>Pseudomonadati</taxon>
        <taxon>Bacteroidota</taxon>
        <taxon>Cytophagia</taxon>
        <taxon>Cytophagales</taxon>
        <taxon>Roseivirgaceae</taxon>
        <taxon>Roseivirga</taxon>
    </lineage>
</organism>
<dbReference type="PATRIC" id="fig|1566026.4.peg.1575"/>
<dbReference type="Pfam" id="PF01225">
    <property type="entry name" value="Mur_ligase"/>
    <property type="match status" value="1"/>
</dbReference>
<evidence type="ECO:0000259" key="1">
    <source>
        <dbReference type="Pfam" id="PF01225"/>
    </source>
</evidence>
<dbReference type="PANTHER" id="PTHR43445:SF5">
    <property type="entry name" value="UDP-N-ACETYLMURAMATE--L-ALANYL-GAMMA-D-GLUTAMYL-MESO-2,6-DIAMINOHEPTANDIOATE LIGASE"/>
    <property type="match status" value="1"/>
</dbReference>
<sequence length="456" mass="51034">MTKNSQRIHFIAIGGSIMHSLAICLAKAGHHVSGSDDHFHEPSKSKLKESGLLPENEGWDASKINSDLDFVILGMHAKANNPELLKAQELGLKVLSFPEYIYEASKNKKRLVIAGSHGKTSMTAMVMHVLQDVGRDFDYMVGARINGFDEQVKLSDAPIIVIEGDEYLTSPLDPRPKFFHYKHDIVTVSGIAWDHYNVFPTIENYISQFELLADSSAKGSTLIYCQEDDLATKVIGGKERPGVTTIPYKAHDHVVKDGVTYLKLPNDEIKIEIFGYHNMQNLSGAQALLKQIDVTDEQFYKAIASFSGAGKRMEILGKNEASTIYTDFAHAPSKLLATTSAVKHQFPNRFLVACLELHTFSSLNKDFIEQYKNTFNDPDEAIIFINPEAVKQKGLEILTEEDLRTAFNRKDIILFNDSAKLNEHLMQHNWTNKNLILMSSGNFGGLNLQALKQHIL</sequence>
<dbReference type="EMBL" id="JSVA01000019">
    <property type="protein sequence ID" value="KOF01654.1"/>
    <property type="molecule type" value="Genomic_DNA"/>
</dbReference>
<accession>A0A0L8AGZ2</accession>
<dbReference type="InterPro" id="IPR000713">
    <property type="entry name" value="Mur_ligase_N"/>
</dbReference>
<dbReference type="SUPFAM" id="SSF53623">
    <property type="entry name" value="MurD-like peptide ligases, catalytic domain"/>
    <property type="match status" value="1"/>
</dbReference>
<dbReference type="Gene3D" id="3.40.50.720">
    <property type="entry name" value="NAD(P)-binding Rossmann-like Domain"/>
    <property type="match status" value="1"/>
</dbReference>
<dbReference type="InterPro" id="IPR050061">
    <property type="entry name" value="MurCDEF_pg_biosynth"/>
</dbReference>
<name>A0A0L8AGZ2_9BACT</name>
<dbReference type="SUPFAM" id="SSF53244">
    <property type="entry name" value="MurD-like peptide ligases, peptide-binding domain"/>
    <property type="match status" value="1"/>
</dbReference>
<dbReference type="GO" id="GO:0016881">
    <property type="term" value="F:acid-amino acid ligase activity"/>
    <property type="evidence" value="ECO:0007669"/>
    <property type="project" value="InterPro"/>
</dbReference>
<dbReference type="Gene3D" id="3.90.190.20">
    <property type="entry name" value="Mur ligase, C-terminal domain"/>
    <property type="match status" value="1"/>
</dbReference>
<dbReference type="InterPro" id="IPR036615">
    <property type="entry name" value="Mur_ligase_C_dom_sf"/>
</dbReference>
<gene>
    <name evidence="3" type="ORF">OB69_16265</name>
</gene>
<dbReference type="Proteomes" id="UP000036908">
    <property type="component" value="Unassembled WGS sequence"/>
</dbReference>
<feature type="domain" description="Mur ligase N-terminal catalytic" evidence="1">
    <location>
        <begin position="7"/>
        <end position="107"/>
    </location>
</feature>
<evidence type="ECO:0000259" key="2">
    <source>
        <dbReference type="Pfam" id="PF08245"/>
    </source>
</evidence>
<dbReference type="InterPro" id="IPR013221">
    <property type="entry name" value="Mur_ligase_cen"/>
</dbReference>
<dbReference type="AlphaFoldDB" id="A0A0L8AGZ2"/>
<evidence type="ECO:0000313" key="4">
    <source>
        <dbReference type="Proteomes" id="UP000036908"/>
    </source>
</evidence>
<dbReference type="GO" id="GO:0005524">
    <property type="term" value="F:ATP binding"/>
    <property type="evidence" value="ECO:0007669"/>
    <property type="project" value="InterPro"/>
</dbReference>
<dbReference type="Gene3D" id="3.40.1190.10">
    <property type="entry name" value="Mur-like, catalytic domain"/>
    <property type="match status" value="1"/>
</dbReference>
<dbReference type="InterPro" id="IPR036565">
    <property type="entry name" value="Mur-like_cat_sf"/>
</dbReference>
<dbReference type="PANTHER" id="PTHR43445">
    <property type="entry name" value="UDP-N-ACETYLMURAMATE--L-ALANINE LIGASE-RELATED"/>
    <property type="match status" value="1"/>
</dbReference>
<protein>
    <submittedName>
        <fullName evidence="3">Peptidoglycan synthetase</fullName>
    </submittedName>
</protein>